<reference evidence="4" key="1">
    <citation type="journal article" date="2014" name="Int. J. Syst. Evol. Microbiol.">
        <title>Complete genome sequence of Corynebacterium casei LMG S-19264T (=DSM 44701T), isolated from a smear-ripened cheese.</title>
        <authorList>
            <consortium name="US DOE Joint Genome Institute (JGI-PGF)"/>
            <person name="Walter F."/>
            <person name="Albersmeier A."/>
            <person name="Kalinowski J."/>
            <person name="Ruckert C."/>
        </authorList>
    </citation>
    <scope>NUCLEOTIDE SEQUENCE</scope>
    <source>
        <strain evidence="4">JCM 3276</strain>
    </source>
</reference>
<dbReference type="InterPro" id="IPR050708">
    <property type="entry name" value="T6SS_VgrG/RHS"/>
</dbReference>
<reference evidence="4" key="2">
    <citation type="submission" date="2020-09" db="EMBL/GenBank/DDBJ databases">
        <authorList>
            <person name="Sun Q."/>
            <person name="Ohkuma M."/>
        </authorList>
    </citation>
    <scope>NUCLEOTIDE SEQUENCE</scope>
    <source>
        <strain evidence="4">JCM 3276</strain>
    </source>
</reference>
<evidence type="ECO:0000256" key="1">
    <source>
        <dbReference type="SAM" id="MobiDB-lite"/>
    </source>
</evidence>
<proteinExistence type="predicted"/>
<evidence type="ECO:0000313" key="4">
    <source>
        <dbReference type="EMBL" id="GGS58083.1"/>
    </source>
</evidence>
<dbReference type="InterPro" id="IPR022385">
    <property type="entry name" value="Rhs_assc_core"/>
</dbReference>
<gene>
    <name evidence="4" type="ORF">GCM10010171_61450</name>
</gene>
<accession>A0A918LJS8</accession>
<dbReference type="Proteomes" id="UP000660680">
    <property type="component" value="Unassembled WGS sequence"/>
</dbReference>
<dbReference type="Gene3D" id="2.180.10.10">
    <property type="entry name" value="RHS repeat-associated core"/>
    <property type="match status" value="2"/>
</dbReference>
<feature type="signal peptide" evidence="2">
    <location>
        <begin position="1"/>
        <end position="24"/>
    </location>
</feature>
<evidence type="ECO:0000313" key="5">
    <source>
        <dbReference type="Proteomes" id="UP000660680"/>
    </source>
</evidence>
<feature type="region of interest" description="Disordered" evidence="1">
    <location>
        <begin position="24"/>
        <end position="84"/>
    </location>
</feature>
<protein>
    <submittedName>
        <fullName evidence="4">Type IV secretion protein Rhs</fullName>
    </submittedName>
</protein>
<organism evidence="4 5">
    <name type="scientific">Actinokineospora fastidiosa</name>
    <dbReference type="NCBI Taxonomy" id="1816"/>
    <lineage>
        <taxon>Bacteria</taxon>
        <taxon>Bacillati</taxon>
        <taxon>Actinomycetota</taxon>
        <taxon>Actinomycetes</taxon>
        <taxon>Pseudonocardiales</taxon>
        <taxon>Pseudonocardiaceae</taxon>
        <taxon>Actinokineospora</taxon>
    </lineage>
</organism>
<name>A0A918LJS8_9PSEU</name>
<keyword evidence="2" id="KW-0732">Signal</keyword>
<dbReference type="PANTHER" id="PTHR32305">
    <property type="match status" value="1"/>
</dbReference>
<dbReference type="PROSITE" id="PS01159">
    <property type="entry name" value="WW_DOMAIN_1"/>
    <property type="match status" value="1"/>
</dbReference>
<dbReference type="PANTHER" id="PTHR32305:SF17">
    <property type="entry name" value="TRNA NUCLEASE WAPA"/>
    <property type="match status" value="1"/>
</dbReference>
<comment type="caution">
    <text evidence="4">The sequence shown here is derived from an EMBL/GenBank/DDBJ whole genome shotgun (WGS) entry which is preliminary data.</text>
</comment>
<evidence type="ECO:0000259" key="3">
    <source>
        <dbReference type="PROSITE" id="PS01159"/>
    </source>
</evidence>
<feature type="compositionally biased region" description="Polar residues" evidence="1">
    <location>
        <begin position="60"/>
        <end position="70"/>
    </location>
</feature>
<dbReference type="EMBL" id="BMRB01000009">
    <property type="protein sequence ID" value="GGS58083.1"/>
    <property type="molecule type" value="Genomic_DNA"/>
</dbReference>
<sequence>MRTRLLTHALALTMALTTATAVGAPRPPSAVAEGGPSVTDPAIPSVPVTAPSMGPREADQATTNALSGDQPSAAGPPDGVGTFAKTPFSASASWSVAEQTGDFSWSYPLRMPQVPGGLVPAFNLSYRSSAVDGLTSATNNQASWVGDGWNLSAGFIERSYGGCAEDTEGGTTPPQTGDLCWRTDNATGTLGALVKGADGWRLKDDDGSRVERMTGAANGDDDGEHWKVTKTDGTQYFYGSSQAAGSTWTVPVFGDDVGEPCHGATFAASSCAQAWRWNLDRVVDPHGNVIVYSYEKETNSYGRNLEDTAVSYVRAGTLRKAEYGLRDGGTGPALAVVEFTSADRCVPGSQCAPDKKENWPDVPWAEKCDTPTCADRHAPTFWSTKRLARITTRTWSGTAHVDVDSWALDHQYPDPGDGEKAALWLKSITHTGHVGGTAALPPVTFEGKKMPNRVESVDGVGPLNRYRVTGIVSESGGIVDISYAAPDCVAGVSMPVSPESNALRCFPVTWSKKDFAQRTDHFHKYVVDTIRVSDRLAVNADQLTRYEYLDGAAWHFSQSEFTKPDKKTWDEFRGYGRVRVHRGDPDDTSPVTMIEHRFFRGMHGDKLPSGARNTSVTDSRGVARVDHDWLNGFAFERKTHLGQSETVVDTAIHTPGWRGPTAVRGEFEAYMVHTAATDVHTAVPSGWRITRVEHTHDEWGQTTMVNDLGDLAIAADDRCTRTSYARNTTRRMSLVHRSETVAVSCSQTPVFPDHAISDRRVAYDDGGFGAAPTVGNVTRIETLRERPASGPVYETTSTTEYDVHGRPIAVTDALDVTTTIAFTPATGGPVTQVKTTNPIGTTTVTMEKARGLTTKIRDPNGNTTEARYDPLGRTVSIWLPNRPSAGYGPSTKYAYAVHNDKPSSITTSSINTDGTYLVSTAIYDGLHRERQTQVPTDGGRLMTDTVYDSQGRVVKETRPYFNAGPVDTTLWAASDVDVPSLTFTEYDGAGRQVAQIVKTGSTERWRTTTAYEGDRVHRTPPAGGTATTTIVDALGRTTELRRYAAPTPTGAFDSTVFTYAPSGGMATATDAAGNRWRWAYDVRGDIVRFEDPDKGTTTSKYGLAGRLDSTTDARGTTLAYRYDGLGRKIEVRQGDLNGPLLQRRTYDTALFGKGMPATSTRFVDGHAYTTAVDSYTPLYAPSRSSVTVPEVEGALAGTYTTDYTYTFDGRLAGETMPPVPAAGITAGEAVTYAFDALGRPITTEAGTDDIVSATTYTKYGEVSRIHLGSPGRRTWLSRYYETDTRRLNRSIVDAEVPAPMQSDVNYTYDPAGNVTSIVDQPIGQPRDLQCFRYDHLRRLTEAWTPRHDCSARPATAELSGPAPYWHSYTYDASSNRKTEVQHSAGGDLTRTYAYPEAGKPHALEAVTSVGPDGTSVDEFGHDASGNTVSRRVGSVEQTIEWDAEGRVGQVGTAGSETSFVYTADGTRLLRKAPDATTLYLGGQEIRLPEGGTTATVTRYYRHGGEVVAMRRGATLTWLASDRQDTSQIAVESSTMAVTKRRQLPFGAPRGTAVPDLAGDRAFVGGIRDASTGLIEIGARAYDAEFGRFVSVDPVMDTGDPTQWSSYAYAGNTPVTMSDPTGQVHSCPDFDCRGGKGPNPNLPGKGSGNPGPHQPTQEEEVTAAVISTIANDGKRVLKDDDSPEAYAYWEYSATKNVVNAFSMEMLLQGHPLWIVEMFRSDYCKWLVCHVDNPVAAALCNCLVEDPLNRVTLAEAVAAGLGGKLPAGRSAGARGGQTSSPRLVAGITVHREMELAGALREIRLSKHNYTIPGLKATRNEADLMGMAWVGPGYKRASDGRTLVSADGLRQYRPPSMKPNNPDEYGGPGMYANFESRYEGQVTKRWQGNGHLVIVEGP</sequence>
<dbReference type="RefSeq" id="WP_189214108.1">
    <property type="nucleotide sequence ID" value="NZ_BMRB01000009.1"/>
</dbReference>
<dbReference type="NCBIfam" id="TIGR03696">
    <property type="entry name" value="Rhs_assc_core"/>
    <property type="match status" value="1"/>
</dbReference>
<dbReference type="NCBIfam" id="TIGR01643">
    <property type="entry name" value="YD_repeat_2x"/>
    <property type="match status" value="2"/>
</dbReference>
<keyword evidence="5" id="KW-1185">Reference proteome</keyword>
<feature type="domain" description="WW" evidence="3">
    <location>
        <begin position="226"/>
        <end position="251"/>
    </location>
</feature>
<feature type="chain" id="PRO_5039615800" evidence="2">
    <location>
        <begin position="25"/>
        <end position="1895"/>
    </location>
</feature>
<feature type="region of interest" description="Disordered" evidence="1">
    <location>
        <begin position="1628"/>
        <end position="1659"/>
    </location>
</feature>
<evidence type="ECO:0000256" key="2">
    <source>
        <dbReference type="SAM" id="SignalP"/>
    </source>
</evidence>
<dbReference type="InterPro" id="IPR001202">
    <property type="entry name" value="WW_dom"/>
</dbReference>
<dbReference type="InterPro" id="IPR006530">
    <property type="entry name" value="YD"/>
</dbReference>